<reference evidence="1 2" key="1">
    <citation type="journal article" date="2010" name="Cell">
        <title>The genome of Naegleria gruberi illuminates early eukaryotic versatility.</title>
        <authorList>
            <person name="Fritz-Laylin L.K."/>
            <person name="Prochnik S.E."/>
            <person name="Ginger M.L."/>
            <person name="Dacks J.B."/>
            <person name="Carpenter M.L."/>
            <person name="Field M.C."/>
            <person name="Kuo A."/>
            <person name="Paredez A."/>
            <person name="Chapman J."/>
            <person name="Pham J."/>
            <person name="Shu S."/>
            <person name="Neupane R."/>
            <person name="Cipriano M."/>
            <person name="Mancuso J."/>
            <person name="Tu H."/>
            <person name="Salamov A."/>
            <person name="Lindquist E."/>
            <person name="Shapiro H."/>
            <person name="Lucas S."/>
            <person name="Grigoriev I.V."/>
            <person name="Cande W.Z."/>
            <person name="Fulton C."/>
            <person name="Rokhsar D.S."/>
            <person name="Dawson S.C."/>
        </authorList>
    </citation>
    <scope>NUCLEOTIDE SEQUENCE [LARGE SCALE GENOMIC DNA]</scope>
    <source>
        <strain evidence="1 2">NEG-M</strain>
    </source>
</reference>
<gene>
    <name evidence="1" type="ORF">NAEGRDRAFT_74467</name>
</gene>
<dbReference type="KEGG" id="ngr:NAEGRDRAFT_74467"/>
<dbReference type="InParanoid" id="D2VZF0"/>
<sequence>MYGNNKRKRKSSSKTEWYEGVSSSDRIALVNFIVELIPGSLEVVRKKLGDLMVQSKTLDDFAQSVAEFVRQRARTYSVDYIKGMVLDKLGFNSLFLTEEIPLLPSLPLTTIQHNLLQQLPSLPPPLSIPNSLFDLSSDPLDLLPGTITTPSPNSNTVRQMPNRRIPSRGIGTSALSMSSYTSFPDLPPSNQNSGLVVRGNEFNSLLFENFVERNKRVSQAVNVPGMNIEELMEQYRHCTKLAKLWIVQDLITRNELSLVCGDEWKDSILLSNLPFDLKCEIITFIPTESFTNCWWIQYLRLRIISKSMKSRLEETLFSRMTNEGIDLSVVMSSQLSNFTIKGILSLLSTHAEYVRQGNQFSGDFLIPKGVPEEADTDTFQLLSKKGLLSMPKFNGNTFRSKLEENQSIDYSKSFDHDYMETLVTMAAKEDNTSYNPFQQHVAAINDITTKQNGLVMQLQTAFRQPEQEFTSLEINNPFIKSLTISLNRTRNNFITDILTNLEELTIIVALTDFTYPFSQLLNNINHLKLKKLNIVCYDHLPTTLFHSIEGRLDLLDFGGTISLYADIDEGLIHTASLSNLPITILLGDKIIKSTLDFKNLTFSFHPIRDFNVTKYIFEKGWYRKIDHSITRIAPLFTSIENNKKSTFPFSWFNADQIKELLKYFVYGNQFPWYETPSNQLDESIIQYYLHMLNVNQKRLRYSEPKDCSAKILNMIVWGYDISLCPELILTNCTNFGNIGRRLVIEKLKLNPNYINVDKIRALMQSTKSNTNALYCIVQLIPYIQNNNQIFESYLLNGKKTNALLSIIFQPTMLAEYVFDNFVSISNIESDVEVSGLNISMFSVILSSPLPNRLVLKLATSNPKLLVRRNSDGNIPLHYCFGSPKRYVLIKPFLELAPDTLDYEDKNGYKPYHLIPECLEVQGPRHQTGIDLGMDFFQTFILPDVVKDRLKEEYEAQHGFRLTNHKFVNN</sequence>
<dbReference type="OrthoDB" id="10690096at2759"/>
<protein>
    <submittedName>
        <fullName evidence="1">Uncharacterized protein</fullName>
    </submittedName>
</protein>
<evidence type="ECO:0000313" key="1">
    <source>
        <dbReference type="EMBL" id="EFC37781.1"/>
    </source>
</evidence>
<organism evidence="2">
    <name type="scientific">Naegleria gruberi</name>
    <name type="common">Amoeba</name>
    <dbReference type="NCBI Taxonomy" id="5762"/>
    <lineage>
        <taxon>Eukaryota</taxon>
        <taxon>Discoba</taxon>
        <taxon>Heterolobosea</taxon>
        <taxon>Tetramitia</taxon>
        <taxon>Eutetramitia</taxon>
        <taxon>Vahlkampfiidae</taxon>
        <taxon>Naegleria</taxon>
    </lineage>
</organism>
<name>D2VZF0_NAEGR</name>
<proteinExistence type="predicted"/>
<evidence type="ECO:0000313" key="2">
    <source>
        <dbReference type="Proteomes" id="UP000006671"/>
    </source>
</evidence>
<dbReference type="VEuPathDB" id="AmoebaDB:NAEGRDRAFT_74467"/>
<dbReference type="Proteomes" id="UP000006671">
    <property type="component" value="Unassembled WGS sequence"/>
</dbReference>
<keyword evidence="2" id="KW-1185">Reference proteome</keyword>
<dbReference type="EMBL" id="GG738914">
    <property type="protein sequence ID" value="EFC37781.1"/>
    <property type="molecule type" value="Genomic_DNA"/>
</dbReference>
<accession>D2VZF0</accession>
<dbReference type="AlphaFoldDB" id="D2VZF0"/>
<dbReference type="GeneID" id="8857710"/>
<dbReference type="RefSeq" id="XP_002670525.1">
    <property type="nucleotide sequence ID" value="XM_002670479.1"/>
</dbReference>